<keyword evidence="3" id="KW-1185">Reference proteome</keyword>
<dbReference type="Gene3D" id="2.120.10.80">
    <property type="entry name" value="Kelch-type beta propeller"/>
    <property type="match status" value="1"/>
</dbReference>
<dbReference type="InterPro" id="IPR001810">
    <property type="entry name" value="F-box_dom"/>
</dbReference>
<dbReference type="InterPro" id="IPR015915">
    <property type="entry name" value="Kelch-typ_b-propeller"/>
</dbReference>
<name>A0ABM0YY03_CAMSA</name>
<proteinExistence type="predicted"/>
<reference evidence="3" key="1">
    <citation type="journal article" date="2014" name="Nat. Commun.">
        <title>The emerging biofuel crop Camelina sativa retains a highly undifferentiated hexaploid genome structure.</title>
        <authorList>
            <person name="Kagale S."/>
            <person name="Koh C."/>
            <person name="Nixon J."/>
            <person name="Bollina V."/>
            <person name="Clarke W.E."/>
            <person name="Tuteja R."/>
            <person name="Spillane C."/>
            <person name="Robinson S.J."/>
            <person name="Links M.G."/>
            <person name="Clarke C."/>
            <person name="Higgins E.E."/>
            <person name="Huebert T."/>
            <person name="Sharpe A.G."/>
            <person name="Parkin I.A."/>
        </authorList>
    </citation>
    <scope>NUCLEOTIDE SEQUENCE [LARGE SCALE GENOMIC DNA]</scope>
    <source>
        <strain evidence="3">cv. DH55</strain>
    </source>
</reference>
<dbReference type="GeneID" id="104784381"/>
<dbReference type="InterPro" id="IPR057499">
    <property type="entry name" value="Kelch_FKB95"/>
</dbReference>
<dbReference type="PANTHER" id="PTHR24414">
    <property type="entry name" value="F-BOX/KELCH-REPEAT PROTEIN SKIP4"/>
    <property type="match status" value="1"/>
</dbReference>
<dbReference type="Pfam" id="PF00646">
    <property type="entry name" value="F-box"/>
    <property type="match status" value="1"/>
</dbReference>
<evidence type="ECO:0000256" key="1">
    <source>
        <dbReference type="SAM" id="MobiDB-lite"/>
    </source>
</evidence>
<gene>
    <name evidence="4" type="primary">LOC104784381</name>
</gene>
<dbReference type="Pfam" id="PF25210">
    <property type="entry name" value="Kelch_FKB95"/>
    <property type="match status" value="1"/>
</dbReference>
<protein>
    <submittedName>
        <fullName evidence="4">F-box/kelch-repeat protein At2g44630-like</fullName>
    </submittedName>
</protein>
<evidence type="ECO:0000313" key="4">
    <source>
        <dbReference type="RefSeq" id="XP_010507713.1"/>
    </source>
</evidence>
<dbReference type="RefSeq" id="XP_010507713.1">
    <property type="nucleotide sequence ID" value="XM_010509411.1"/>
</dbReference>
<evidence type="ECO:0000313" key="3">
    <source>
        <dbReference type="Proteomes" id="UP000694864"/>
    </source>
</evidence>
<dbReference type="PANTHER" id="PTHR24414:SF75">
    <property type="entry name" value="F-BOX DOMAIN-CONTAINING PROTEIN"/>
    <property type="match status" value="1"/>
</dbReference>
<feature type="domain" description="F-box" evidence="2">
    <location>
        <begin position="33"/>
        <end position="73"/>
    </location>
</feature>
<feature type="region of interest" description="Disordered" evidence="1">
    <location>
        <begin position="1"/>
        <end position="29"/>
    </location>
</feature>
<dbReference type="InterPro" id="IPR036047">
    <property type="entry name" value="F-box-like_dom_sf"/>
</dbReference>
<feature type="compositionally biased region" description="Low complexity" evidence="1">
    <location>
        <begin position="19"/>
        <end position="29"/>
    </location>
</feature>
<reference evidence="4" key="2">
    <citation type="submission" date="2025-08" db="UniProtKB">
        <authorList>
            <consortium name="RefSeq"/>
        </authorList>
    </citation>
    <scope>IDENTIFICATION</scope>
    <source>
        <tissue evidence="4">Leaf</tissue>
    </source>
</reference>
<evidence type="ECO:0000259" key="2">
    <source>
        <dbReference type="SMART" id="SM00256"/>
    </source>
</evidence>
<dbReference type="Proteomes" id="UP000694864">
    <property type="component" value="Chromosome 4"/>
</dbReference>
<accession>A0ABM0YY03</accession>
<dbReference type="InterPro" id="IPR050354">
    <property type="entry name" value="F-box/kelch-repeat_ARATH"/>
</dbReference>
<dbReference type="SUPFAM" id="SSF117281">
    <property type="entry name" value="Kelch motif"/>
    <property type="match status" value="1"/>
</dbReference>
<dbReference type="SMART" id="SM00256">
    <property type="entry name" value="FBOX"/>
    <property type="match status" value="1"/>
</dbReference>
<organism evidence="3 4">
    <name type="scientific">Camelina sativa</name>
    <name type="common">False flax</name>
    <name type="synonym">Myagrum sativum</name>
    <dbReference type="NCBI Taxonomy" id="90675"/>
    <lineage>
        <taxon>Eukaryota</taxon>
        <taxon>Viridiplantae</taxon>
        <taxon>Streptophyta</taxon>
        <taxon>Embryophyta</taxon>
        <taxon>Tracheophyta</taxon>
        <taxon>Spermatophyta</taxon>
        <taxon>Magnoliopsida</taxon>
        <taxon>eudicotyledons</taxon>
        <taxon>Gunneridae</taxon>
        <taxon>Pentapetalae</taxon>
        <taxon>rosids</taxon>
        <taxon>malvids</taxon>
        <taxon>Brassicales</taxon>
        <taxon>Brassicaceae</taxon>
        <taxon>Camelineae</taxon>
        <taxon>Camelina</taxon>
    </lineage>
</organism>
<sequence>MTNLAVSNGDEPPPKTNQPPSSSMSSPSSFSSLPRDLVLNVLACVPKRLYPILCCVSKNLRSLVLSADIYKTRSSLGKDSVYICFISTQTYHWFNLRRIEESTTTENVFASVDFSFLPEHCRCSSSVFAVGPEIFFIPGTSNASSSFRIFNTQSGKVRQGPSLLVNRTYNCVGLVRGKIYVIGGCRGDGVSAEVFDLKTQTWEVARIPERQGRFTWITPAKVSVDRKVCALSFHHGMTAYDPRDGSCETFELPNDNWWKTGVCVIDNVLYVYFSRFGLMWYDSQLRLWRVVYDLDLGKPQGVAMAEYYGKLAFLWEKPSLLFRGSKEIWCRMIGLARSEEGFNGAAEPSQLLRIVPHSYSLYHCLSLG</sequence>
<dbReference type="SUPFAM" id="SSF81383">
    <property type="entry name" value="F-box domain"/>
    <property type="match status" value="1"/>
</dbReference>